<protein>
    <submittedName>
        <fullName evidence="1">Magnesium transporter CorA</fullName>
    </submittedName>
</protein>
<dbReference type="Proteomes" id="UP000235653">
    <property type="component" value="Unassembled WGS sequence"/>
</dbReference>
<dbReference type="Pfam" id="PF01544">
    <property type="entry name" value="CorA"/>
    <property type="match status" value="1"/>
</dbReference>
<proteinExistence type="predicted"/>
<dbReference type="SUPFAM" id="SSF143865">
    <property type="entry name" value="CorA soluble domain-like"/>
    <property type="match status" value="1"/>
</dbReference>
<organism evidence="1 2">
    <name type="scientific">Dehalogenimonas etheniformans</name>
    <dbReference type="NCBI Taxonomy" id="1536648"/>
    <lineage>
        <taxon>Bacteria</taxon>
        <taxon>Bacillati</taxon>
        <taxon>Chloroflexota</taxon>
        <taxon>Dehalococcoidia</taxon>
        <taxon>Dehalococcoidales</taxon>
        <taxon>Dehalococcoidaceae</taxon>
        <taxon>Dehalogenimonas</taxon>
    </lineage>
</organism>
<reference evidence="1 2" key="1">
    <citation type="journal article" date="2017" name="ISME J.">
        <title>Grape pomace compost harbors organohalide-respiring Dehalogenimonas species with novel reductive dehalogenase genes.</title>
        <authorList>
            <person name="Yang Y."/>
            <person name="Higgins S.A."/>
            <person name="Yan J."/>
            <person name="Simsir B."/>
            <person name="Chourey K."/>
            <person name="Iyer R."/>
            <person name="Hettich R.L."/>
            <person name="Baldwin B."/>
            <person name="Ogles D.M."/>
            <person name="Loffler F.E."/>
        </authorList>
    </citation>
    <scope>NUCLEOTIDE SEQUENCE [LARGE SCALE GENOMIC DNA]</scope>
    <source>
        <strain evidence="1 2">GP</strain>
    </source>
</reference>
<comment type="caution">
    <text evidence="1">The sequence shown here is derived from an EMBL/GenBank/DDBJ whole genome shotgun (WGS) entry which is preliminary data.</text>
</comment>
<dbReference type="EMBL" id="JQAN02000006">
    <property type="protein sequence ID" value="PPD58811.1"/>
    <property type="molecule type" value="Genomic_DNA"/>
</dbReference>
<evidence type="ECO:0000313" key="2">
    <source>
        <dbReference type="Proteomes" id="UP000235653"/>
    </source>
</evidence>
<dbReference type="InterPro" id="IPR002523">
    <property type="entry name" value="MgTranspt_CorA/ZnTranspt_ZntB"/>
</dbReference>
<gene>
    <name evidence="1" type="ORF">JP09_002770</name>
</gene>
<sequence>MAETFITDALPPKRWFCVALQPDGTASMSNSDFSQNFQDMLKNAVIAWVDFRTDEFEKDFLKSTEFGFSKTLLNALTQSPRDMYEDFNTEMGVKLPSIQIRLDQEPSVRAHTTLLLMKKRLILTVHPIEVDRRYARLRRYSDTVLKKLPKGKSDQDLLTFLMMRLIETNNDRNFEHLRQIEAHGDELNRSLMDPTTSRNLLGPQIYRMKHALISYLDALWESVDVIKDLRYGDADLITDDQQILERVGLLADDVNRQIGLSEHLSEVLASGLEVLQSIYNNQLQVVNNRLALAVTYFTVFGTALLVPNTIATVLGNSAFDMGSGDIWWFLLLLILTTVAATMFTFWWVKKMGMLPKKLD</sequence>
<keyword evidence="2" id="KW-1185">Reference proteome</keyword>
<evidence type="ECO:0000313" key="1">
    <source>
        <dbReference type="EMBL" id="PPD58811.1"/>
    </source>
</evidence>
<dbReference type="AlphaFoldDB" id="A0A2P5P932"/>
<dbReference type="GO" id="GO:0046873">
    <property type="term" value="F:metal ion transmembrane transporter activity"/>
    <property type="evidence" value="ECO:0007669"/>
    <property type="project" value="InterPro"/>
</dbReference>
<accession>A0A2P5P932</accession>
<dbReference type="InterPro" id="IPR045861">
    <property type="entry name" value="CorA_cytoplasmic_dom"/>
</dbReference>
<dbReference type="GO" id="GO:0016020">
    <property type="term" value="C:membrane"/>
    <property type="evidence" value="ECO:0007669"/>
    <property type="project" value="InterPro"/>
</dbReference>
<dbReference type="RefSeq" id="WP_102330295.1">
    <property type="nucleotide sequence ID" value="NZ_CP058566.2"/>
</dbReference>
<dbReference type="Gene3D" id="1.20.58.340">
    <property type="entry name" value="Magnesium transport protein CorA, transmembrane region"/>
    <property type="match status" value="1"/>
</dbReference>
<name>A0A2P5P932_9CHLR</name>